<dbReference type="EMBL" id="HBFA01022653">
    <property type="protein sequence ID" value="CAD8672829.1"/>
    <property type="molecule type" value="Transcribed_RNA"/>
</dbReference>
<gene>
    <name evidence="2" type="ORF">POBO1169_LOCUS11504</name>
</gene>
<accession>A0A7S0WM54</accession>
<evidence type="ECO:0000256" key="1">
    <source>
        <dbReference type="SAM" id="MobiDB-lite"/>
    </source>
</evidence>
<name>A0A7S0WM54_9CHLO</name>
<feature type="compositionally biased region" description="Basic and acidic residues" evidence="1">
    <location>
        <begin position="42"/>
        <end position="66"/>
    </location>
</feature>
<feature type="compositionally biased region" description="Acidic residues" evidence="1">
    <location>
        <begin position="1"/>
        <end position="14"/>
    </location>
</feature>
<evidence type="ECO:0000313" key="2">
    <source>
        <dbReference type="EMBL" id="CAD8672829.1"/>
    </source>
</evidence>
<dbReference type="AlphaFoldDB" id="A0A7S0WM54"/>
<feature type="compositionally biased region" description="Gly residues" evidence="1">
    <location>
        <begin position="95"/>
        <end position="107"/>
    </location>
</feature>
<sequence>MDQKEVEEEEEAGSDVEWYRQEVGEEPDEQFMRNIKAKKDRQKVYEKEKQQHQMERKTKAQTRQEDAAEAGPQFRKGRALGGDKRLRQGQAGRQAGKGKGKGGGLDEWGGAEFNADHKRGASGGTGQKRKGGEPAQLAKGAKAKKQKGSKYR</sequence>
<proteinExistence type="predicted"/>
<organism evidence="2">
    <name type="scientific">Pyramimonas obovata</name>
    <dbReference type="NCBI Taxonomy" id="1411642"/>
    <lineage>
        <taxon>Eukaryota</taxon>
        <taxon>Viridiplantae</taxon>
        <taxon>Chlorophyta</taxon>
        <taxon>Pyramimonadophyceae</taxon>
        <taxon>Pyramimonadales</taxon>
        <taxon>Pyramimonadaceae</taxon>
        <taxon>Pyramimonas</taxon>
        <taxon>Pyramimonas incertae sedis</taxon>
    </lineage>
</organism>
<feature type="compositionally biased region" description="Basic residues" evidence="1">
    <location>
        <begin position="141"/>
        <end position="152"/>
    </location>
</feature>
<reference evidence="2" key="1">
    <citation type="submission" date="2021-01" db="EMBL/GenBank/DDBJ databases">
        <authorList>
            <person name="Corre E."/>
            <person name="Pelletier E."/>
            <person name="Niang G."/>
            <person name="Scheremetjew M."/>
            <person name="Finn R."/>
            <person name="Kale V."/>
            <person name="Holt S."/>
            <person name="Cochrane G."/>
            <person name="Meng A."/>
            <person name="Brown T."/>
            <person name="Cohen L."/>
        </authorList>
    </citation>
    <scope>NUCLEOTIDE SEQUENCE</scope>
    <source>
        <strain evidence="2">CCMP722</strain>
    </source>
</reference>
<feature type="region of interest" description="Disordered" evidence="1">
    <location>
        <begin position="1"/>
        <end position="152"/>
    </location>
</feature>
<protein>
    <submittedName>
        <fullName evidence="2">Uncharacterized protein</fullName>
    </submittedName>
</protein>